<dbReference type="Proteomes" id="UP000784294">
    <property type="component" value="Unassembled WGS sequence"/>
</dbReference>
<gene>
    <name evidence="1" type="ORF">PXEA_LOCUS37890</name>
</gene>
<reference evidence="1" key="1">
    <citation type="submission" date="2018-11" db="EMBL/GenBank/DDBJ databases">
        <authorList>
            <consortium name="Pathogen Informatics"/>
        </authorList>
    </citation>
    <scope>NUCLEOTIDE SEQUENCE</scope>
</reference>
<evidence type="ECO:0000313" key="1">
    <source>
        <dbReference type="EMBL" id="VEL44450.1"/>
    </source>
</evidence>
<sequence>MRLFRRIWLILIGISFLVLLASLTLNASALGLQSWLDIEYTQRPNDPRDIRQFSRLRGLLQECAAPSSGCKPCQEGRNVWPVVIGGQCVERENGSRTVCPTMASTKQGRNKSAVC</sequence>
<dbReference type="EMBL" id="CAAALY010299582">
    <property type="protein sequence ID" value="VEL44450.1"/>
    <property type="molecule type" value="Genomic_DNA"/>
</dbReference>
<organism evidence="1 2">
    <name type="scientific">Protopolystoma xenopodis</name>
    <dbReference type="NCBI Taxonomy" id="117903"/>
    <lineage>
        <taxon>Eukaryota</taxon>
        <taxon>Metazoa</taxon>
        <taxon>Spiralia</taxon>
        <taxon>Lophotrochozoa</taxon>
        <taxon>Platyhelminthes</taxon>
        <taxon>Monogenea</taxon>
        <taxon>Polyopisthocotylea</taxon>
        <taxon>Polystomatidea</taxon>
        <taxon>Polystomatidae</taxon>
        <taxon>Protopolystoma</taxon>
    </lineage>
</organism>
<keyword evidence="2" id="KW-1185">Reference proteome</keyword>
<dbReference type="AlphaFoldDB" id="A0A3S5BGG2"/>
<proteinExistence type="predicted"/>
<accession>A0A3S5BGG2</accession>
<protein>
    <submittedName>
        <fullName evidence="1">Uncharacterized protein</fullName>
    </submittedName>
</protein>
<evidence type="ECO:0000313" key="2">
    <source>
        <dbReference type="Proteomes" id="UP000784294"/>
    </source>
</evidence>
<comment type="caution">
    <text evidence="1">The sequence shown here is derived from an EMBL/GenBank/DDBJ whole genome shotgun (WGS) entry which is preliminary data.</text>
</comment>
<name>A0A3S5BGG2_9PLAT</name>